<dbReference type="EMBL" id="AEJC01000671">
    <property type="protein sequence ID" value="EKX60161.1"/>
    <property type="molecule type" value="Genomic_DNA"/>
</dbReference>
<accession>L1KH71</accession>
<protein>
    <submittedName>
        <fullName evidence="2">Uncharacterized protein</fullName>
    </submittedName>
</protein>
<feature type="compositionally biased region" description="Low complexity" evidence="1">
    <location>
        <begin position="12"/>
        <end position="26"/>
    </location>
</feature>
<keyword evidence="3" id="KW-1185">Reference proteome</keyword>
<organism evidence="2 3">
    <name type="scientific">Streptomyces ipomoeae 91-03</name>
    <dbReference type="NCBI Taxonomy" id="698759"/>
    <lineage>
        <taxon>Bacteria</taxon>
        <taxon>Bacillati</taxon>
        <taxon>Actinomycetota</taxon>
        <taxon>Actinomycetes</taxon>
        <taxon>Kitasatosporales</taxon>
        <taxon>Streptomycetaceae</taxon>
        <taxon>Streptomyces</taxon>
    </lineage>
</organism>
<dbReference type="AlphaFoldDB" id="L1KH71"/>
<evidence type="ECO:0000256" key="1">
    <source>
        <dbReference type="SAM" id="MobiDB-lite"/>
    </source>
</evidence>
<evidence type="ECO:0000313" key="2">
    <source>
        <dbReference type="EMBL" id="EKX60161.1"/>
    </source>
</evidence>
<dbReference type="Proteomes" id="UP000010411">
    <property type="component" value="Unassembled WGS sequence"/>
</dbReference>
<gene>
    <name evidence="2" type="ORF">STRIP9103_09461</name>
</gene>
<feature type="region of interest" description="Disordered" evidence="1">
    <location>
        <begin position="1"/>
        <end position="26"/>
    </location>
</feature>
<sequence length="63" mass="6204">MGVDRGRSAGVAGADRIPDRAAPPARGDLARWAPPVLLPPAAVTVGVDRLAGHGGHGLGMVGS</sequence>
<proteinExistence type="predicted"/>
<reference evidence="2 3" key="1">
    <citation type="submission" date="2012-11" db="EMBL/GenBank/DDBJ databases">
        <authorList>
            <person name="Huguet-Tapia J.C."/>
            <person name="Durkin A.S."/>
            <person name="Pettis G.S."/>
            <person name="Badger J.H."/>
        </authorList>
    </citation>
    <scope>NUCLEOTIDE SEQUENCE [LARGE SCALE GENOMIC DNA]</scope>
    <source>
        <strain evidence="2 3">91-03</strain>
    </source>
</reference>
<name>L1KH71_9ACTN</name>
<evidence type="ECO:0000313" key="3">
    <source>
        <dbReference type="Proteomes" id="UP000010411"/>
    </source>
</evidence>
<comment type="caution">
    <text evidence="2">The sequence shown here is derived from an EMBL/GenBank/DDBJ whole genome shotgun (WGS) entry which is preliminary data.</text>
</comment>